<evidence type="ECO:0000313" key="3">
    <source>
        <dbReference type="Proteomes" id="UP001244443"/>
    </source>
</evidence>
<dbReference type="Proteomes" id="UP001244443">
    <property type="component" value="Chromosome"/>
</dbReference>
<protein>
    <submittedName>
        <fullName evidence="2">Class I SAM-dependent methyltransferase</fullName>
        <ecNumber evidence="2">2.1.-.-</ecNumber>
    </submittedName>
</protein>
<dbReference type="SUPFAM" id="SSF53335">
    <property type="entry name" value="S-adenosyl-L-methionine-dependent methyltransferases"/>
    <property type="match status" value="1"/>
</dbReference>
<keyword evidence="3" id="KW-1185">Reference proteome</keyword>
<dbReference type="EMBL" id="CP129970">
    <property type="protein sequence ID" value="WKK86197.2"/>
    <property type="molecule type" value="Genomic_DNA"/>
</dbReference>
<dbReference type="PANTHER" id="PTHR43861:SF1">
    <property type="entry name" value="TRANS-ACONITATE 2-METHYLTRANSFERASE"/>
    <property type="match status" value="1"/>
</dbReference>
<reference evidence="2" key="1">
    <citation type="submission" date="2023-08" db="EMBL/GenBank/DDBJ databases">
        <title>Comparative genomics and taxonomic characterization of three novel marine species of genus Marivirga.</title>
        <authorList>
            <person name="Muhammad N."/>
            <person name="Kim S.-G."/>
        </authorList>
    </citation>
    <scope>NUCLEOTIDE SEQUENCE [LARGE SCALE GENOMIC DNA]</scope>
    <source>
        <strain evidence="2">ABR2-2</strain>
    </source>
</reference>
<organism evidence="2 3">
    <name type="scientific">Marivirga arenosa</name>
    <dbReference type="NCBI Taxonomy" id="3059076"/>
    <lineage>
        <taxon>Bacteria</taxon>
        <taxon>Pseudomonadati</taxon>
        <taxon>Bacteroidota</taxon>
        <taxon>Cytophagia</taxon>
        <taxon>Cytophagales</taxon>
        <taxon>Marivirgaceae</taxon>
        <taxon>Marivirga</taxon>
    </lineage>
</organism>
<name>A0AA49JB38_9BACT</name>
<dbReference type="RefSeq" id="WP_308358281.1">
    <property type="nucleotide sequence ID" value="NZ_CP129970.2"/>
</dbReference>
<dbReference type="CDD" id="cd02440">
    <property type="entry name" value="AdoMet_MTases"/>
    <property type="match status" value="1"/>
</dbReference>
<feature type="domain" description="Methyltransferase" evidence="1">
    <location>
        <begin position="27"/>
        <end position="143"/>
    </location>
</feature>
<sequence length="204" mass="23800">MNWKEVNHELGNIDLYWLDFILKGYLKEGAKILDAGCGEGRNIHYCLKNQMDVFGIDQNPEALHFLRLIANKHKLDNVEARFQQMRLDKLLFPDQTFDTIICNAVLHFASDKNHFNKMIEEMSRVLKSKGALFIRTMTDLYFSDSTLKLKENIVDLGQKNLRYVINSDQFIDQMNRIGFSLIEPYKEVLVQGKHSMGTFMLCKE</sequence>
<evidence type="ECO:0000313" key="2">
    <source>
        <dbReference type="EMBL" id="WKK86197.2"/>
    </source>
</evidence>
<proteinExistence type="predicted"/>
<dbReference type="Pfam" id="PF13847">
    <property type="entry name" value="Methyltransf_31"/>
    <property type="match status" value="1"/>
</dbReference>
<dbReference type="PANTHER" id="PTHR43861">
    <property type="entry name" value="TRANS-ACONITATE 2-METHYLTRANSFERASE-RELATED"/>
    <property type="match status" value="1"/>
</dbReference>
<accession>A0AA49JB38</accession>
<dbReference type="AlphaFoldDB" id="A0AA49JB38"/>
<gene>
    <name evidence="2" type="ORF">QYS48_04160</name>
</gene>
<keyword evidence="2" id="KW-0808">Transferase</keyword>
<dbReference type="GO" id="GO:0032259">
    <property type="term" value="P:methylation"/>
    <property type="evidence" value="ECO:0007669"/>
    <property type="project" value="UniProtKB-KW"/>
</dbReference>
<dbReference type="InterPro" id="IPR029063">
    <property type="entry name" value="SAM-dependent_MTases_sf"/>
</dbReference>
<dbReference type="Gene3D" id="3.40.50.150">
    <property type="entry name" value="Vaccinia Virus protein VP39"/>
    <property type="match status" value="1"/>
</dbReference>
<keyword evidence="2" id="KW-0489">Methyltransferase</keyword>
<evidence type="ECO:0000259" key="1">
    <source>
        <dbReference type="Pfam" id="PF13847"/>
    </source>
</evidence>
<dbReference type="EC" id="2.1.-.-" evidence="2"/>
<dbReference type="GO" id="GO:0008168">
    <property type="term" value="F:methyltransferase activity"/>
    <property type="evidence" value="ECO:0007669"/>
    <property type="project" value="UniProtKB-KW"/>
</dbReference>
<dbReference type="InterPro" id="IPR025714">
    <property type="entry name" value="Methyltranfer_dom"/>
</dbReference>